<dbReference type="SUPFAM" id="SSF51735">
    <property type="entry name" value="NAD(P)-binding Rossmann-fold domains"/>
    <property type="match status" value="1"/>
</dbReference>
<sequence>MTTTENPAPAGEHAAGTGSADARGQLRVLVTGVSRPVGLSVVRQLVHRGVSVIGVDSEPVWLYGVDAVHQVPEIRDKERLGVLRRIIEEERVTVVVPTRSAELPDLAAARAGFGPGVDIVVAGPGPAAIANDQLFTTWQLQARSVPTPPTGAASEFSDSTAVFDALGGPVIVRPREENGSRGALVVAHDPSELEDLEPASGFMLQRFVPGTEYRVVLYRPRNKHDGSPLLVVLQRSAEPGTAGGQTFRLHRVTGADASEVGRVAVASIRAVGLIGPSEVTVRVGEDGVAYVVKVRARVGLSSEAVPELLDRALGWAPAEPTQRPGTS</sequence>
<evidence type="ECO:0000313" key="4">
    <source>
        <dbReference type="Proteomes" id="UP000320806"/>
    </source>
</evidence>
<dbReference type="InterPro" id="IPR036291">
    <property type="entry name" value="NAD(P)-bd_dom_sf"/>
</dbReference>
<dbReference type="InterPro" id="IPR011761">
    <property type="entry name" value="ATP-grasp"/>
</dbReference>
<keyword evidence="1" id="KW-0547">Nucleotide-binding</keyword>
<keyword evidence="4" id="KW-1185">Reference proteome</keyword>
<proteinExistence type="predicted"/>
<keyword evidence="1" id="KW-0067">ATP-binding</keyword>
<dbReference type="Gene3D" id="3.30.470.20">
    <property type="entry name" value="ATP-grasp fold, B domain"/>
    <property type="match status" value="1"/>
</dbReference>
<dbReference type="SUPFAM" id="SSF56059">
    <property type="entry name" value="Glutathione synthetase ATP-binding domain-like"/>
    <property type="match status" value="1"/>
</dbReference>
<feature type="domain" description="ATP-grasp" evidence="2">
    <location>
        <begin position="137"/>
        <end position="326"/>
    </location>
</feature>
<dbReference type="Proteomes" id="UP000320806">
    <property type="component" value="Unassembled WGS sequence"/>
</dbReference>
<dbReference type="GO" id="GO:0005524">
    <property type="term" value="F:ATP binding"/>
    <property type="evidence" value="ECO:0007669"/>
    <property type="project" value="UniProtKB-UniRule"/>
</dbReference>
<name>A0A542EE39_9MICO</name>
<dbReference type="GO" id="GO:0046872">
    <property type="term" value="F:metal ion binding"/>
    <property type="evidence" value="ECO:0007669"/>
    <property type="project" value="InterPro"/>
</dbReference>
<dbReference type="Gene3D" id="3.40.50.20">
    <property type="match status" value="1"/>
</dbReference>
<evidence type="ECO:0000256" key="1">
    <source>
        <dbReference type="PROSITE-ProRule" id="PRU00409"/>
    </source>
</evidence>
<comment type="caution">
    <text evidence="3">The sequence shown here is derived from an EMBL/GenBank/DDBJ whole genome shotgun (WGS) entry which is preliminary data.</text>
</comment>
<evidence type="ECO:0000313" key="3">
    <source>
        <dbReference type="EMBL" id="TQJ13608.1"/>
    </source>
</evidence>
<organism evidence="3 4">
    <name type="scientific">Yimella lutea</name>
    <dbReference type="NCBI Taxonomy" id="587872"/>
    <lineage>
        <taxon>Bacteria</taxon>
        <taxon>Bacillati</taxon>
        <taxon>Actinomycetota</taxon>
        <taxon>Actinomycetes</taxon>
        <taxon>Micrococcales</taxon>
        <taxon>Dermacoccaceae</taxon>
        <taxon>Yimella</taxon>
    </lineage>
</organism>
<accession>A0A542EE39</accession>
<gene>
    <name evidence="3" type="ORF">FB459_1034</name>
</gene>
<dbReference type="AlphaFoldDB" id="A0A542EE39"/>
<reference evidence="3 4" key="1">
    <citation type="submission" date="2019-06" db="EMBL/GenBank/DDBJ databases">
        <title>Sequencing the genomes of 1000 actinobacteria strains.</title>
        <authorList>
            <person name="Klenk H.-P."/>
        </authorList>
    </citation>
    <scope>NUCLEOTIDE SEQUENCE [LARGE SCALE GENOMIC DNA]</scope>
    <source>
        <strain evidence="3 4">DSM 19828</strain>
    </source>
</reference>
<dbReference type="PROSITE" id="PS50975">
    <property type="entry name" value="ATP_GRASP"/>
    <property type="match status" value="1"/>
</dbReference>
<dbReference type="EMBL" id="VFMO01000001">
    <property type="protein sequence ID" value="TQJ13608.1"/>
    <property type="molecule type" value="Genomic_DNA"/>
</dbReference>
<evidence type="ECO:0000259" key="2">
    <source>
        <dbReference type="PROSITE" id="PS50975"/>
    </source>
</evidence>
<protein>
    <submittedName>
        <fullName evidence="3">Carbamoyl-phosphate synthase large subunit</fullName>
    </submittedName>
</protein>